<gene>
    <name evidence="1" type="ORF">A6X21_09465</name>
</gene>
<dbReference type="Proteomes" id="UP000094828">
    <property type="component" value="Unassembled WGS sequence"/>
</dbReference>
<name>A0A1C3E7R5_9PLAN</name>
<dbReference type="EMBL" id="LYDR01000137">
    <property type="protein sequence ID" value="ODA29307.1"/>
    <property type="molecule type" value="Genomic_DNA"/>
</dbReference>
<dbReference type="AlphaFoldDB" id="A0A1C3E7R5"/>
<comment type="caution">
    <text evidence="1">The sequence shown here is derived from an EMBL/GenBank/DDBJ whole genome shotgun (WGS) entry which is preliminary data.</text>
</comment>
<protein>
    <submittedName>
        <fullName evidence="1">Uncharacterized protein</fullName>
    </submittedName>
</protein>
<accession>A0A1C3E7R5</accession>
<evidence type="ECO:0000313" key="1">
    <source>
        <dbReference type="EMBL" id="ODA29307.1"/>
    </source>
</evidence>
<dbReference type="STRING" id="1841610.A6X21_09465"/>
<reference evidence="1 2" key="1">
    <citation type="submission" date="2016-05" db="EMBL/GenBank/DDBJ databases">
        <title>Genomic and physiological characterization of Planctopirus sp. isolated from fresh water lake.</title>
        <authorList>
            <person name="Subhash Y."/>
            <person name="Ramana C."/>
        </authorList>
    </citation>
    <scope>NUCLEOTIDE SEQUENCE [LARGE SCALE GENOMIC DNA]</scope>
    <source>
        <strain evidence="1 2">JC280</strain>
    </source>
</reference>
<evidence type="ECO:0000313" key="2">
    <source>
        <dbReference type="Proteomes" id="UP000094828"/>
    </source>
</evidence>
<sequence>MKRPTTRDSQLHRSGEFLSFARTEGTKQADFFEFVGFMREVSARQPEHSVKSTCETGTAMRGYPLAVIGHPALLQRQENGQCFSGHQYL</sequence>
<proteinExistence type="predicted"/>
<organism evidence="1 2">
    <name type="scientific">Planctopirus hydrillae</name>
    <dbReference type="NCBI Taxonomy" id="1841610"/>
    <lineage>
        <taxon>Bacteria</taxon>
        <taxon>Pseudomonadati</taxon>
        <taxon>Planctomycetota</taxon>
        <taxon>Planctomycetia</taxon>
        <taxon>Planctomycetales</taxon>
        <taxon>Planctomycetaceae</taxon>
        <taxon>Planctopirus</taxon>
    </lineage>
</organism>
<keyword evidence="2" id="KW-1185">Reference proteome</keyword>